<keyword evidence="2" id="KW-1185">Reference proteome</keyword>
<proteinExistence type="predicted"/>
<dbReference type="EMBL" id="JAQNDL010000003">
    <property type="protein sequence ID" value="MDC0721211.1"/>
    <property type="molecule type" value="Genomic_DNA"/>
</dbReference>
<dbReference type="Proteomes" id="UP001221686">
    <property type="component" value="Unassembled WGS sequence"/>
</dbReference>
<gene>
    <name evidence="1" type="ORF">POL25_30170</name>
</gene>
<sequence length="245" mass="27348">MPNGFHNDPAIDLIFHRHTEHGHYQFHTHRSAAGLVSVHLEHDRGYAYEPRWDSLDLGPWVRGRRPRPTRAQMEELTADLVHRLVALQASNPRSRVRADRASALLLLDGWCILLGGYHTYLRRPGQPLTRVVPPVGSRCDDTMRQTIAAAPQFEDIARDTHVMADQGLMFHGPGECVYDLSGFDELLATTVPLHDRPEWPDIAGAPLDSLDSTGRLVLAMRAEAIAHGSDHLAVRWRAPALPTAP</sequence>
<name>A0ABT5E5S6_9BACT</name>
<organism evidence="1 2">
    <name type="scientific">Nannocystis bainbridge</name>
    <dbReference type="NCBI Taxonomy" id="2995303"/>
    <lineage>
        <taxon>Bacteria</taxon>
        <taxon>Pseudomonadati</taxon>
        <taxon>Myxococcota</taxon>
        <taxon>Polyangia</taxon>
        <taxon>Nannocystales</taxon>
        <taxon>Nannocystaceae</taxon>
        <taxon>Nannocystis</taxon>
    </lineage>
</organism>
<evidence type="ECO:0000313" key="2">
    <source>
        <dbReference type="Proteomes" id="UP001221686"/>
    </source>
</evidence>
<reference evidence="1 2" key="1">
    <citation type="submission" date="2022-11" db="EMBL/GenBank/DDBJ databases">
        <title>Minimal conservation of predation-associated metabolite biosynthetic gene clusters underscores biosynthetic potential of Myxococcota including descriptions for ten novel species: Archangium lansinium sp. nov., Myxococcus landrumus sp. nov., Nannocystis bai.</title>
        <authorList>
            <person name="Ahearne A."/>
            <person name="Stevens C."/>
            <person name="Dowd S."/>
        </authorList>
    </citation>
    <scope>NUCLEOTIDE SEQUENCE [LARGE SCALE GENOMIC DNA]</scope>
    <source>
        <strain evidence="1 2">BB15-2</strain>
    </source>
</reference>
<protein>
    <submittedName>
        <fullName evidence="1">Uncharacterized protein</fullName>
    </submittedName>
</protein>
<accession>A0ABT5E5S6</accession>
<comment type="caution">
    <text evidence="1">The sequence shown here is derived from an EMBL/GenBank/DDBJ whole genome shotgun (WGS) entry which is preliminary data.</text>
</comment>
<dbReference type="RefSeq" id="WP_272089712.1">
    <property type="nucleotide sequence ID" value="NZ_JAQNDL010000003.1"/>
</dbReference>
<evidence type="ECO:0000313" key="1">
    <source>
        <dbReference type="EMBL" id="MDC0721211.1"/>
    </source>
</evidence>